<keyword evidence="4" id="KW-0479">Metal-binding</keyword>
<evidence type="ECO:0000313" key="18">
    <source>
        <dbReference type="Proteomes" id="UP000594260"/>
    </source>
</evidence>
<dbReference type="Proteomes" id="UP000594260">
    <property type="component" value="Unplaced"/>
</dbReference>
<keyword evidence="8 12" id="KW-0238">DNA-binding</keyword>
<dbReference type="FunCoup" id="A0A7M7KFP9">
    <property type="interactions" value="2193"/>
</dbReference>
<dbReference type="EnsemblMetazoa" id="XM_022810392">
    <property type="protein sequence ID" value="XP_022666127"/>
    <property type="gene ID" value="LOC111252460"/>
</dbReference>
<dbReference type="RefSeq" id="XP_022666128.1">
    <property type="nucleotide sequence ID" value="XM_022810393.1"/>
</dbReference>
<comment type="function">
    <text evidence="12">Introduces a single-strand break via transesterification at a target site in duplex DNA. Releases the supercoiling and torsional tension of DNA introduced during the DNA replication and transcription by transiently cleaving and rejoining one strand of the DNA duplex. The scissile phosphodiester is attacked by the catalytic tyrosine of the enzyme, resulting in the formation of a DNA-(5'-phosphotyrosyl)-enzyme intermediate and the expulsion of a 3'-OH DNA strand.</text>
</comment>
<dbReference type="OrthoDB" id="430051at2759"/>
<proteinExistence type="inferred from homology"/>
<dbReference type="Gene3D" id="1.10.460.10">
    <property type="entry name" value="Topoisomerase I, domain 2"/>
    <property type="match status" value="1"/>
</dbReference>
<feature type="domain" description="Topo IA-type catalytic" evidence="16">
    <location>
        <begin position="166"/>
        <end position="587"/>
    </location>
</feature>
<keyword evidence="9 12" id="KW-0413">Isomerase</keyword>
<keyword evidence="7 12" id="KW-0799">Topoisomerase</keyword>
<dbReference type="Gene3D" id="1.10.290.10">
    <property type="entry name" value="Topoisomerase I, domain 4"/>
    <property type="match status" value="1"/>
</dbReference>
<keyword evidence="6" id="KW-0862">Zinc</keyword>
<dbReference type="PROSITE" id="PS00396">
    <property type="entry name" value="TOPO_IA_1"/>
    <property type="match status" value="1"/>
</dbReference>
<dbReference type="RefSeq" id="XP_022666125.1">
    <property type="nucleotide sequence ID" value="XM_022810390.1"/>
</dbReference>
<dbReference type="GO" id="GO:0006310">
    <property type="term" value="P:DNA recombination"/>
    <property type="evidence" value="ECO:0007669"/>
    <property type="project" value="TreeGrafter"/>
</dbReference>
<dbReference type="Gene3D" id="2.70.20.10">
    <property type="entry name" value="Topoisomerase I, domain 3"/>
    <property type="match status" value="1"/>
</dbReference>
<dbReference type="Gene3D" id="3.40.50.140">
    <property type="match status" value="1"/>
</dbReference>
<dbReference type="GO" id="GO:0006281">
    <property type="term" value="P:DNA repair"/>
    <property type="evidence" value="ECO:0007669"/>
    <property type="project" value="TreeGrafter"/>
</dbReference>
<evidence type="ECO:0000313" key="17">
    <source>
        <dbReference type="EnsemblMetazoa" id="XP_022666126"/>
    </source>
</evidence>
<dbReference type="OMA" id="MELAMGD"/>
<feature type="domain" description="CCHC-type" evidence="14">
    <location>
        <begin position="765"/>
        <end position="780"/>
    </location>
</feature>
<dbReference type="GeneID" id="111252460"/>
<dbReference type="GO" id="GO:0006265">
    <property type="term" value="P:DNA topological change"/>
    <property type="evidence" value="ECO:0007669"/>
    <property type="project" value="InterPro"/>
</dbReference>
<dbReference type="GO" id="GO:0003917">
    <property type="term" value="F:DNA topoisomerase type I (single strand cut, ATP-independent) activity"/>
    <property type="evidence" value="ECO:0007669"/>
    <property type="project" value="UniProtKB-EC"/>
</dbReference>
<evidence type="ECO:0000256" key="1">
    <source>
        <dbReference type="ARBA" id="ARBA00000213"/>
    </source>
</evidence>
<keyword evidence="5 11" id="KW-0863">Zinc-finger</keyword>
<dbReference type="InParanoid" id="A0A7M7KFP9"/>
<feature type="compositionally biased region" description="Low complexity" evidence="13">
    <location>
        <begin position="744"/>
        <end position="753"/>
    </location>
</feature>
<dbReference type="GO" id="GO:0003677">
    <property type="term" value="F:DNA binding"/>
    <property type="evidence" value="ECO:0007669"/>
    <property type="project" value="UniProtKB-KW"/>
</dbReference>
<dbReference type="GO" id="GO:0031422">
    <property type="term" value="C:RecQ family helicase-topoisomerase III complex"/>
    <property type="evidence" value="ECO:0007669"/>
    <property type="project" value="TreeGrafter"/>
</dbReference>
<dbReference type="InterPro" id="IPR034144">
    <property type="entry name" value="TOPRIM_TopoIII"/>
</dbReference>
<dbReference type="FunFam" id="1.10.460.10:FF:000003">
    <property type="entry name" value="DNA topoisomerase"/>
    <property type="match status" value="1"/>
</dbReference>
<dbReference type="SUPFAM" id="SSF56712">
    <property type="entry name" value="Prokaryotic type I DNA topoisomerase"/>
    <property type="match status" value="1"/>
</dbReference>
<dbReference type="FunFam" id="1.10.290.10:FF:000001">
    <property type="entry name" value="DNA topoisomerase"/>
    <property type="match status" value="1"/>
</dbReference>
<dbReference type="InterPro" id="IPR013824">
    <property type="entry name" value="Topo_IA_cen_sub1"/>
</dbReference>
<protein>
    <recommendedName>
        <fullName evidence="3 12">DNA topoisomerase</fullName>
        <ecNumber evidence="3 12">5.6.2.1</ecNumber>
    </recommendedName>
</protein>
<feature type="region of interest" description="Disordered" evidence="13">
    <location>
        <begin position="720"/>
        <end position="785"/>
    </location>
</feature>
<dbReference type="SMART" id="SM00437">
    <property type="entry name" value="TOP1Ac"/>
    <property type="match status" value="1"/>
</dbReference>
<dbReference type="InterPro" id="IPR023406">
    <property type="entry name" value="Topo_IA_AS"/>
</dbReference>
<dbReference type="PANTHER" id="PTHR11390">
    <property type="entry name" value="PROKARYOTIC DNA TOPOISOMERASE"/>
    <property type="match status" value="1"/>
</dbReference>
<comment type="similarity">
    <text evidence="2 12">Belongs to the type IA topoisomerase family.</text>
</comment>
<evidence type="ECO:0000256" key="6">
    <source>
        <dbReference type="ARBA" id="ARBA00022833"/>
    </source>
</evidence>
<dbReference type="Pfam" id="PF01751">
    <property type="entry name" value="Toprim"/>
    <property type="match status" value="1"/>
</dbReference>
<evidence type="ECO:0000259" key="16">
    <source>
        <dbReference type="PROSITE" id="PS52039"/>
    </source>
</evidence>
<dbReference type="CDD" id="cd00186">
    <property type="entry name" value="TOP1Ac"/>
    <property type="match status" value="1"/>
</dbReference>
<dbReference type="InterPro" id="IPR023405">
    <property type="entry name" value="Topo_IA_core_domain"/>
</dbReference>
<dbReference type="EC" id="5.6.2.1" evidence="3 12"/>
<dbReference type="InterPro" id="IPR003602">
    <property type="entry name" value="Topo_IA_DNA-bd_dom"/>
</dbReference>
<dbReference type="PANTHER" id="PTHR11390:SF21">
    <property type="entry name" value="DNA TOPOISOMERASE 3-ALPHA"/>
    <property type="match status" value="1"/>
</dbReference>
<dbReference type="PROSITE" id="PS52039">
    <property type="entry name" value="TOPO_IA_2"/>
    <property type="match status" value="1"/>
</dbReference>
<organism evidence="17 18">
    <name type="scientific">Varroa destructor</name>
    <name type="common">Honeybee mite</name>
    <dbReference type="NCBI Taxonomy" id="109461"/>
    <lineage>
        <taxon>Eukaryota</taxon>
        <taxon>Metazoa</taxon>
        <taxon>Ecdysozoa</taxon>
        <taxon>Arthropoda</taxon>
        <taxon>Chelicerata</taxon>
        <taxon>Arachnida</taxon>
        <taxon>Acari</taxon>
        <taxon>Parasitiformes</taxon>
        <taxon>Mesostigmata</taxon>
        <taxon>Gamasina</taxon>
        <taxon>Dermanyssoidea</taxon>
        <taxon>Varroidae</taxon>
        <taxon>Varroa</taxon>
    </lineage>
</organism>
<dbReference type="Pfam" id="PF01131">
    <property type="entry name" value="Topoisom_bac"/>
    <property type="match status" value="1"/>
</dbReference>
<dbReference type="EnsemblMetazoa" id="XM_022810393">
    <property type="protein sequence ID" value="XP_022666128"/>
    <property type="gene ID" value="LOC111252460"/>
</dbReference>
<dbReference type="FunFam" id="3.40.50.140:FF:000003">
    <property type="entry name" value="DNA topoisomerase"/>
    <property type="match status" value="1"/>
</dbReference>
<accession>A0A7M7KFP9</accession>
<evidence type="ECO:0000256" key="5">
    <source>
        <dbReference type="ARBA" id="ARBA00022771"/>
    </source>
</evidence>
<evidence type="ECO:0000256" key="3">
    <source>
        <dbReference type="ARBA" id="ARBA00012891"/>
    </source>
</evidence>
<dbReference type="GO" id="GO:0008270">
    <property type="term" value="F:zinc ion binding"/>
    <property type="evidence" value="ECO:0007669"/>
    <property type="project" value="UniProtKB-KW"/>
</dbReference>
<evidence type="ECO:0000256" key="7">
    <source>
        <dbReference type="ARBA" id="ARBA00023029"/>
    </source>
</evidence>
<dbReference type="RefSeq" id="XP_022666127.1">
    <property type="nucleotide sequence ID" value="XM_022810392.1"/>
</dbReference>
<dbReference type="PRINTS" id="PR00417">
    <property type="entry name" value="PRTPISMRASEI"/>
</dbReference>
<dbReference type="GO" id="GO:0005634">
    <property type="term" value="C:nucleus"/>
    <property type="evidence" value="ECO:0007669"/>
    <property type="project" value="TreeGrafter"/>
</dbReference>
<evidence type="ECO:0000256" key="4">
    <source>
        <dbReference type="ARBA" id="ARBA00022723"/>
    </source>
</evidence>
<comment type="catalytic activity">
    <reaction evidence="1 12">
        <text>ATP-independent breakage of single-stranded DNA, followed by passage and rejoining.</text>
        <dbReference type="EC" id="5.6.2.1"/>
    </reaction>
</comment>
<dbReference type="InterPro" id="IPR013826">
    <property type="entry name" value="Topo_IA_cen_sub3"/>
</dbReference>
<evidence type="ECO:0000256" key="13">
    <source>
        <dbReference type="SAM" id="MobiDB-lite"/>
    </source>
</evidence>
<evidence type="ECO:0000259" key="14">
    <source>
        <dbReference type="PROSITE" id="PS50158"/>
    </source>
</evidence>
<sequence>MRVLHVAEKNDAAKNIAAILSNGTHRVREGLSVYNKIYEFTGRFRDVHNADMRMTSASGHIVNFAFPESYKHWESVDPVALFDAPVVQRCETETAEQIKRTLEREVSGCDHLVLWTDCDREGEAIGFEIIDICRAIKLQIKVWRAKFSEITRPSIQRAMATLGQPDANLNNAVLVRAELDLRIGAAFTRLQTLRVGRQYVSTNGKVLSYGSCQFPTLGFVVERYKEIDRFEAETFYKIEMTHEKDNIHAEFNWRRGRIFNHAVCFVLYEKMQERPEARVQRITSKPKSKCRPQPMDTITLEKLASRKLRITAKEALKHAEALYTAGLISYPRTDTNKFPPEFQLASLVEAQTASPQWGDFAQKIMNEWGGPHPRNGNKFDQAHPPIHPTKYANINLQDNKGKVYELVVRHFLACVSEDARGQETQVEVTVDEEHFSLNGLQVLQRNYLEVYPYEKWSSKEIPVYNEQERFLPSGLFIREGQTSAPNLLTEADLIALMEKHGIGTDATHAEHIEKVKDREYIGLCDESHLVPGLIGMGLVEGYDNMGFEMSKPKLRAALERDLQRICDGTIDHQVVLRGQIEAYRRVFVNAVQQLNKLSEAFAKFLGENPLEGVHHDVPTIQDAIPCPQLCVNGRMVLRRNRARDKWFLFAACCQTMMWMPSESLLGCEVSEELCDLSCNNTTHKICFKLQPGKFTQLPRMYVACVVCDPDPRNLFNLRFVQGTSPGTHSNNGRQNGAASHNRGNRVAGSSGRARGTGRRGAPRNCGACGRSGHRRTTCPNNGGRA</sequence>
<dbReference type="InterPro" id="IPR000380">
    <property type="entry name" value="Topo_IA"/>
</dbReference>
<evidence type="ECO:0000256" key="8">
    <source>
        <dbReference type="ARBA" id="ARBA00023125"/>
    </source>
</evidence>
<dbReference type="SMART" id="SM00436">
    <property type="entry name" value="TOP1Bc"/>
    <property type="match status" value="1"/>
</dbReference>
<dbReference type="PROSITE" id="PS50880">
    <property type="entry name" value="TOPRIM"/>
    <property type="match status" value="1"/>
</dbReference>
<feature type="compositionally biased region" description="Polar residues" evidence="13">
    <location>
        <begin position="721"/>
        <end position="738"/>
    </location>
</feature>
<dbReference type="InterPro" id="IPR013825">
    <property type="entry name" value="Topo_IA_cen_sub2"/>
</dbReference>
<dbReference type="RefSeq" id="XP_022666126.1">
    <property type="nucleotide sequence ID" value="XM_022810391.1"/>
</dbReference>
<feature type="domain" description="Toprim" evidence="15">
    <location>
        <begin position="2"/>
        <end position="148"/>
    </location>
</feature>
<evidence type="ECO:0000256" key="9">
    <source>
        <dbReference type="ARBA" id="ARBA00023235"/>
    </source>
</evidence>
<evidence type="ECO:0000256" key="12">
    <source>
        <dbReference type="RuleBase" id="RU362092"/>
    </source>
</evidence>
<reference evidence="17" key="1">
    <citation type="submission" date="2021-01" db="UniProtKB">
        <authorList>
            <consortium name="EnsemblMetazoa"/>
        </authorList>
    </citation>
    <scope>IDENTIFICATION</scope>
</reference>
<dbReference type="InterPro" id="IPR006171">
    <property type="entry name" value="TOPRIM_dom"/>
</dbReference>
<dbReference type="PROSITE" id="PS50158">
    <property type="entry name" value="ZF_CCHC"/>
    <property type="match status" value="1"/>
</dbReference>
<evidence type="ECO:0000256" key="10">
    <source>
        <dbReference type="ARBA" id="ARBA00056363"/>
    </source>
</evidence>
<dbReference type="KEGG" id="vde:111252460"/>
<dbReference type="EnsemblMetazoa" id="XM_022810391">
    <property type="protein sequence ID" value="XP_022666126"/>
    <property type="gene ID" value="LOC111252460"/>
</dbReference>
<dbReference type="InterPro" id="IPR003601">
    <property type="entry name" value="Topo_IA_2"/>
</dbReference>
<dbReference type="AlphaFoldDB" id="A0A7M7KFP9"/>
<dbReference type="CTD" id="35236"/>
<dbReference type="InterPro" id="IPR013497">
    <property type="entry name" value="Topo_IA_cen"/>
</dbReference>
<dbReference type="CDD" id="cd03362">
    <property type="entry name" value="TOPRIM_TopoIA_TopoIII"/>
    <property type="match status" value="1"/>
</dbReference>
<evidence type="ECO:0000256" key="11">
    <source>
        <dbReference type="PROSITE-ProRule" id="PRU00047"/>
    </source>
</evidence>
<keyword evidence="18" id="KW-1185">Reference proteome</keyword>
<evidence type="ECO:0000259" key="15">
    <source>
        <dbReference type="PROSITE" id="PS50880"/>
    </source>
</evidence>
<name>A0A7M7KFP9_VARDE</name>
<dbReference type="SMART" id="SM00493">
    <property type="entry name" value="TOPRIM"/>
    <property type="match status" value="1"/>
</dbReference>
<dbReference type="InterPro" id="IPR001878">
    <property type="entry name" value="Znf_CCHC"/>
</dbReference>
<dbReference type="EnsemblMetazoa" id="XM_022810390">
    <property type="protein sequence ID" value="XP_022666125"/>
    <property type="gene ID" value="LOC111252460"/>
</dbReference>
<comment type="function">
    <text evidence="10">Releases the supercoiling and torsional tension of DNA introduced during the DNA replication and transcription by transiently cleaving and rejoining one strand of the DNA duplex. Introduces a single-strand break via transesterification at a target site in duplex DNA. The scissile phosphodiester is attacked by the catalytic tyrosine of the enzyme, resulting in the formation of a DNA-(5'-phosphotyrosyl)-enzyme intermediate and the expulsion of a 3'-OH DNA strand. The free DNA strand than undergoes passage around the unbroken strand thus removing DNA supercoils. Finally, in the religation step, the DNA 3'-OH attacks the covalent intermediate to expel the active-site tyrosine and restore the DNA phosphodiester backbone. Weakly relaxes negative supercoils and displays a distinct preference for binding single-stranded DNA.</text>
</comment>
<evidence type="ECO:0000256" key="2">
    <source>
        <dbReference type="ARBA" id="ARBA00009446"/>
    </source>
</evidence>